<dbReference type="PANTHER" id="PTHR44757">
    <property type="entry name" value="DIGUANYLATE CYCLASE DGCP"/>
    <property type="match status" value="1"/>
</dbReference>
<dbReference type="InterPro" id="IPR043128">
    <property type="entry name" value="Rev_trsase/Diguanyl_cyclase"/>
</dbReference>
<dbReference type="AlphaFoldDB" id="A0A9P1KFA9"/>
<dbReference type="PROSITE" id="PS50113">
    <property type="entry name" value="PAC"/>
    <property type="match status" value="2"/>
</dbReference>
<dbReference type="SMART" id="SM00086">
    <property type="entry name" value="PAC"/>
    <property type="match status" value="2"/>
</dbReference>
<name>A0A9P1KFA9_9CYAN</name>
<evidence type="ECO:0000313" key="7">
    <source>
        <dbReference type="Proteomes" id="UP000032946"/>
    </source>
</evidence>
<organism evidence="6 7">
    <name type="scientific">Limnospira indica PCC 8005</name>
    <dbReference type="NCBI Taxonomy" id="376219"/>
    <lineage>
        <taxon>Bacteria</taxon>
        <taxon>Bacillati</taxon>
        <taxon>Cyanobacteriota</taxon>
        <taxon>Cyanophyceae</taxon>
        <taxon>Oscillatoriophycideae</taxon>
        <taxon>Oscillatoriales</taxon>
        <taxon>Sirenicapillariaceae</taxon>
        <taxon>Limnospira</taxon>
    </lineage>
</organism>
<dbReference type="CDD" id="cd01949">
    <property type="entry name" value="GGDEF"/>
    <property type="match status" value="1"/>
</dbReference>
<dbReference type="InterPro" id="IPR035919">
    <property type="entry name" value="EAL_sf"/>
</dbReference>
<dbReference type="SMART" id="SM00267">
    <property type="entry name" value="GGDEF"/>
    <property type="match status" value="1"/>
</dbReference>
<feature type="domain" description="PAS" evidence="2">
    <location>
        <begin position="334"/>
        <end position="405"/>
    </location>
</feature>
<evidence type="ECO:0000259" key="2">
    <source>
        <dbReference type="PROSITE" id="PS50112"/>
    </source>
</evidence>
<dbReference type="Pfam" id="PF13185">
    <property type="entry name" value="GAF_2"/>
    <property type="match status" value="1"/>
</dbReference>
<dbReference type="CDD" id="cd00130">
    <property type="entry name" value="PAS"/>
    <property type="match status" value="2"/>
</dbReference>
<dbReference type="EMBL" id="FO818640">
    <property type="protein sequence ID" value="CDM95175.1"/>
    <property type="molecule type" value="Genomic_DNA"/>
</dbReference>
<evidence type="ECO:0000313" key="6">
    <source>
        <dbReference type="EMBL" id="CDM95175.1"/>
    </source>
</evidence>
<dbReference type="Pfam" id="PF00990">
    <property type="entry name" value="GGDEF"/>
    <property type="match status" value="1"/>
</dbReference>
<dbReference type="PANTHER" id="PTHR44757:SF2">
    <property type="entry name" value="BIOFILM ARCHITECTURE MAINTENANCE PROTEIN MBAA"/>
    <property type="match status" value="1"/>
</dbReference>
<dbReference type="Pfam" id="PF13188">
    <property type="entry name" value="PAS_8"/>
    <property type="match status" value="1"/>
</dbReference>
<dbReference type="Gene3D" id="3.20.20.450">
    <property type="entry name" value="EAL domain"/>
    <property type="match status" value="1"/>
</dbReference>
<dbReference type="Pfam" id="PF00563">
    <property type="entry name" value="EAL"/>
    <property type="match status" value="1"/>
</dbReference>
<dbReference type="SUPFAM" id="SSF55785">
    <property type="entry name" value="PYP-like sensor domain (PAS domain)"/>
    <property type="match status" value="2"/>
</dbReference>
<dbReference type="Proteomes" id="UP000032946">
    <property type="component" value="Chromosome"/>
</dbReference>
<gene>
    <name evidence="6" type="ORF">ARTHRO_30442</name>
</gene>
<feature type="transmembrane region" description="Helical" evidence="1">
    <location>
        <begin position="288"/>
        <end position="310"/>
    </location>
</feature>
<dbReference type="FunFam" id="3.20.20.450:FF:000001">
    <property type="entry name" value="Cyclic di-GMP phosphodiesterase yahA"/>
    <property type="match status" value="1"/>
</dbReference>
<dbReference type="Gene3D" id="3.30.450.20">
    <property type="entry name" value="PAS domain"/>
    <property type="match status" value="2"/>
</dbReference>
<feature type="domain" description="PAS" evidence="2">
    <location>
        <begin position="625"/>
        <end position="666"/>
    </location>
</feature>
<dbReference type="Gene3D" id="3.30.450.40">
    <property type="match status" value="1"/>
</dbReference>
<dbReference type="InterPro" id="IPR001610">
    <property type="entry name" value="PAC"/>
</dbReference>
<dbReference type="PROSITE" id="PS50883">
    <property type="entry name" value="EAL"/>
    <property type="match status" value="1"/>
</dbReference>
<keyword evidence="1" id="KW-0472">Membrane</keyword>
<feature type="transmembrane region" description="Helical" evidence="1">
    <location>
        <begin position="20"/>
        <end position="40"/>
    </location>
</feature>
<evidence type="ECO:0000256" key="1">
    <source>
        <dbReference type="SAM" id="Phobius"/>
    </source>
</evidence>
<dbReference type="SUPFAM" id="SSF141868">
    <property type="entry name" value="EAL domain-like"/>
    <property type="match status" value="1"/>
</dbReference>
<dbReference type="NCBIfam" id="TIGR00254">
    <property type="entry name" value="GGDEF"/>
    <property type="match status" value="1"/>
</dbReference>
<dbReference type="InterPro" id="IPR003018">
    <property type="entry name" value="GAF"/>
</dbReference>
<dbReference type="InterPro" id="IPR035965">
    <property type="entry name" value="PAS-like_dom_sf"/>
</dbReference>
<dbReference type="PROSITE" id="PS50112">
    <property type="entry name" value="PAS"/>
    <property type="match status" value="2"/>
</dbReference>
<dbReference type="InterPro" id="IPR000014">
    <property type="entry name" value="PAS"/>
</dbReference>
<dbReference type="SMART" id="SM00091">
    <property type="entry name" value="PAS"/>
    <property type="match status" value="2"/>
</dbReference>
<dbReference type="InterPro" id="IPR029787">
    <property type="entry name" value="Nucleotide_cyclase"/>
</dbReference>
<feature type="domain" description="GGDEF" evidence="5">
    <location>
        <begin position="785"/>
        <end position="917"/>
    </location>
</feature>
<proteinExistence type="predicted"/>
<sequence>MQEKSGLKTQKIKSSIINGSALGLLLISTVIAILSLIPLYNRLKNNKEKQLIFESQNSVSIINNLIDEYLDKSLKISQKPGIGRTINAEVLTDISPQALENTREMWQDLLGDYLTGIAYINEQKTVILAVGQSIPIEFLNKHKISTVTGDIIGPFEIDNIPHILIEKHGTFNGSHLFLFNLSHLRQKIRQKATFYHSNYLELAILNNHELKPILIDYNQPNQVISALSQQTDILEIIKRNYQRGNQTGGLWCNSCDAFIAYSPIRNLEASLILGEKKRQLYSPVYRQILLLSGTMMLFIMVGTACLVVIIRPLTNQISQEIWERHKAEAELIKEKNFTQTLLEANPAFFIVLDVEGKVKFMNPSMLNTLGYKQEEVEGMNYSATFVPKEEGKSAPWVFELMINRRLPIRTEETMITKDDREIIVEWYGRAVFNKETDEYEYFVGAGLDITDRKRADEELQLLQQITHAVSIAVDFDSALAVALDLLCQTTSWEFGEAWIPNPEQTHLEYSLVSYQEKPDFAGFYEQSKKFLLGVNDGLAGRVWAGQEPEWDRDISEESQANFSRYSLIKQYGFKAGLGVPILADNRVLAVLVFLMSMPREQDNRLVKLVSSVAMQLGSVFQRKQAEEKYRDIFENALEGIFQIDLQGKYISANPALAQILGYDSQQQLLVRGSQIKNVYADPETYNRFINLLQTRGSVSNFEAQVYRRDGEAIWIWQNARAIYSDRHNRVLYYEGSIMEITHLKETEAKLRHSASHDSLTDLWNRAFFLDKLDDSIRKCKTLDNYQFAILFLDLDGFQFINDSLGHAIGDQLLIEVSKRLTDSVDSHILARLGGDEFTILLENIRDIQEAIDVAERIQESLKLPIFLEKNQIFTGASIGIVEGNSNYQSSPEVLRDADTAMYRAKRQGKGCYVVFDSTMRTNALRRLYLQTQLRLALQEQQFELNYQPIIELSTGTIAGFEALLRWDHPQEGLISPAEFIPIAEEAGLIVDIGEWVLRQACFQLSEWKEKFAVYSNLMMSVNLSSQQFTNDLSRRISKILVETGVAGSELKLEITETAIMNDPELAIATLQQLKQQQIKICIDDFGTGYCSLGYLHKFPVDILKIDRSFVSQIPEGEDKREIVRVIVALAESLKMDAIAEGIETAEQLHHLQNFKCKYGQGYFFFRPLNCQAVEALLNHDQRGLPLPAQF</sequence>
<dbReference type="InterPro" id="IPR001633">
    <property type="entry name" value="EAL_dom"/>
</dbReference>
<dbReference type="SMART" id="SM00052">
    <property type="entry name" value="EAL"/>
    <property type="match status" value="1"/>
</dbReference>
<dbReference type="RefSeq" id="WP_008050792.1">
    <property type="nucleotide sequence ID" value="NZ_FO818640.1"/>
</dbReference>
<dbReference type="InterPro" id="IPR000160">
    <property type="entry name" value="GGDEF_dom"/>
</dbReference>
<feature type="domain" description="PAC" evidence="3">
    <location>
        <begin position="699"/>
        <end position="752"/>
    </location>
</feature>
<evidence type="ECO:0000259" key="4">
    <source>
        <dbReference type="PROSITE" id="PS50883"/>
    </source>
</evidence>
<keyword evidence="1" id="KW-0812">Transmembrane</keyword>
<dbReference type="PROSITE" id="PS50887">
    <property type="entry name" value="GGDEF"/>
    <property type="match status" value="1"/>
</dbReference>
<feature type="domain" description="EAL" evidence="4">
    <location>
        <begin position="926"/>
        <end position="1181"/>
    </location>
</feature>
<dbReference type="SUPFAM" id="SSF55073">
    <property type="entry name" value="Nucleotide cyclase"/>
    <property type="match status" value="1"/>
</dbReference>
<dbReference type="SUPFAM" id="SSF55781">
    <property type="entry name" value="GAF domain-like"/>
    <property type="match status" value="1"/>
</dbReference>
<evidence type="ECO:0000259" key="3">
    <source>
        <dbReference type="PROSITE" id="PS50113"/>
    </source>
</evidence>
<reference evidence="6 7" key="1">
    <citation type="submission" date="2014-02" db="EMBL/GenBank/DDBJ databases">
        <authorList>
            <person name="Genoscope - CEA"/>
        </authorList>
    </citation>
    <scope>NUCLEOTIDE SEQUENCE [LARGE SCALE GENOMIC DNA]</scope>
    <source>
        <strain evidence="6 7">PCC 8005</strain>
    </source>
</reference>
<dbReference type="InterPro" id="IPR000700">
    <property type="entry name" value="PAS-assoc_C"/>
</dbReference>
<dbReference type="Gene3D" id="3.30.70.270">
    <property type="match status" value="1"/>
</dbReference>
<dbReference type="SMART" id="SM00065">
    <property type="entry name" value="GAF"/>
    <property type="match status" value="1"/>
</dbReference>
<keyword evidence="1" id="KW-1133">Transmembrane helix</keyword>
<accession>A0A9P1KFA9</accession>
<dbReference type="Pfam" id="PF13426">
    <property type="entry name" value="PAS_9"/>
    <property type="match status" value="1"/>
</dbReference>
<evidence type="ECO:0000259" key="5">
    <source>
        <dbReference type="PROSITE" id="PS50887"/>
    </source>
</evidence>
<dbReference type="NCBIfam" id="TIGR00229">
    <property type="entry name" value="sensory_box"/>
    <property type="match status" value="2"/>
</dbReference>
<protein>
    <submittedName>
        <fullName evidence="6">Diguanylate cyclase/phosphodiesterase with PAS/PAC sensor</fullName>
    </submittedName>
</protein>
<feature type="domain" description="PAC" evidence="3">
    <location>
        <begin position="408"/>
        <end position="461"/>
    </location>
</feature>
<dbReference type="InterPro" id="IPR052155">
    <property type="entry name" value="Biofilm_reg_signaling"/>
</dbReference>
<keyword evidence="7" id="KW-1185">Reference proteome</keyword>
<dbReference type="InterPro" id="IPR029016">
    <property type="entry name" value="GAF-like_dom_sf"/>
</dbReference>
<dbReference type="CDD" id="cd01948">
    <property type="entry name" value="EAL"/>
    <property type="match status" value="1"/>
</dbReference>